<keyword evidence="4 6" id="KW-1133">Transmembrane helix</keyword>
<proteinExistence type="predicted"/>
<evidence type="ECO:0000256" key="6">
    <source>
        <dbReference type="SAM" id="Phobius"/>
    </source>
</evidence>
<reference evidence="7 8" key="1">
    <citation type="journal article" name="Sci. Rep.">
        <title>Telomere-to-telomere assembled and centromere annotated genomes of the two main subspecies of the button mushroom Agaricus bisporus reveal especially polymorphic chromosome ends.</title>
        <authorList>
            <person name="Sonnenberg A.S.M."/>
            <person name="Sedaghat-Telgerd N."/>
            <person name="Lavrijssen B."/>
            <person name="Ohm R.A."/>
            <person name="Hendrickx P.M."/>
            <person name="Scholtmeijer K."/>
            <person name="Baars J.J.P."/>
            <person name="van Peer A."/>
        </authorList>
    </citation>
    <scope>NUCLEOTIDE SEQUENCE [LARGE SCALE GENOMIC DNA]</scope>
    <source>
        <strain evidence="7 8">H119_p4</strain>
    </source>
</reference>
<dbReference type="SUPFAM" id="SSF103473">
    <property type="entry name" value="MFS general substrate transporter"/>
    <property type="match status" value="1"/>
</dbReference>
<feature type="transmembrane region" description="Helical" evidence="6">
    <location>
        <begin position="188"/>
        <end position="207"/>
    </location>
</feature>
<keyword evidence="5 6" id="KW-0472">Membrane</keyword>
<feature type="transmembrane region" description="Helical" evidence="6">
    <location>
        <begin position="65"/>
        <end position="85"/>
    </location>
</feature>
<sequence length="473" mass="51648">MERNVASRNLKEDIEVKHVDALVESPPLEEIDPVAERKLIATAVGNAKIAGLEADLGMKGLDFNIALTVFYICFTAIEVPSNLILKRVGSIWVAYLVLTFGAVALGSAFMKTYAHMLVTRVFLGIAEGGTLAGLVYTLARFYRRKELVLRMGFFFGIAASLSGAFGGLLASGLLSIRDFGAIKSWRKIFFVEGIITISIGLCLLVIMPEDPRKTRMLNESERAIAIARINADAAVKVDGRKEKSTWKLVLRSFNIWTSVCAVGYLFVNISFQGLSLFLPTVINSLGNFPVVESQLRTVPCFLVGAVWSVCLCYASLWLDNRGTMVIASMVSQIVGYAIAIGTENPHARYAGCFLTVMGGTSSGPLLFTWGIDNAAPDTMRAIAAALIPGIGALGSIIAVWTYLPGDAPNFRTGNSINLAAGIAVIVFVSIGMLYLRHENRKRDHGGRDYRLEGKTEEEIRDLGYRHPDFRYQL</sequence>
<feature type="transmembrane region" description="Helical" evidence="6">
    <location>
        <begin position="92"/>
        <end position="109"/>
    </location>
</feature>
<dbReference type="PANTHER" id="PTHR43791:SF53">
    <property type="entry name" value="MAJOR FACILITATOR SUPERFAMILY (MFS) PROFILE DOMAIN-CONTAINING PROTEIN"/>
    <property type="match status" value="1"/>
</dbReference>
<evidence type="ECO:0000256" key="1">
    <source>
        <dbReference type="ARBA" id="ARBA00004141"/>
    </source>
</evidence>
<evidence type="ECO:0000256" key="3">
    <source>
        <dbReference type="ARBA" id="ARBA00022692"/>
    </source>
</evidence>
<gene>
    <name evidence="7" type="ORF">Agabi119p4_2607</name>
</gene>
<comment type="caution">
    <text evidence="7">The sequence shown here is derived from an EMBL/GenBank/DDBJ whole genome shotgun (WGS) entry which is preliminary data.</text>
</comment>
<dbReference type="PANTHER" id="PTHR43791">
    <property type="entry name" value="PERMEASE-RELATED"/>
    <property type="match status" value="1"/>
</dbReference>
<feature type="transmembrane region" description="Helical" evidence="6">
    <location>
        <begin position="381"/>
        <end position="403"/>
    </location>
</feature>
<name>A0A8H7F9C9_AGABI</name>
<dbReference type="EMBL" id="JABXXO010000003">
    <property type="protein sequence ID" value="KAF7783231.1"/>
    <property type="molecule type" value="Genomic_DNA"/>
</dbReference>
<evidence type="ECO:0000256" key="4">
    <source>
        <dbReference type="ARBA" id="ARBA00022989"/>
    </source>
</evidence>
<feature type="transmembrane region" description="Helical" evidence="6">
    <location>
        <begin position="325"/>
        <end position="342"/>
    </location>
</feature>
<evidence type="ECO:0000256" key="5">
    <source>
        <dbReference type="ARBA" id="ARBA00023136"/>
    </source>
</evidence>
<evidence type="ECO:0000313" key="7">
    <source>
        <dbReference type="EMBL" id="KAF7783231.1"/>
    </source>
</evidence>
<dbReference type="Gene3D" id="1.20.1250.20">
    <property type="entry name" value="MFS general substrate transporter like domains"/>
    <property type="match status" value="1"/>
</dbReference>
<comment type="subcellular location">
    <subcellularLocation>
        <location evidence="1">Membrane</location>
        <topology evidence="1">Multi-pass membrane protein</topology>
    </subcellularLocation>
</comment>
<feature type="transmembrane region" description="Helical" evidence="6">
    <location>
        <begin position="298"/>
        <end position="318"/>
    </location>
</feature>
<keyword evidence="2" id="KW-0813">Transport</keyword>
<keyword evidence="3 6" id="KW-0812">Transmembrane</keyword>
<protein>
    <recommendedName>
        <fullName evidence="9">Major facilitator superfamily (MFS) profile domain-containing protein</fullName>
    </recommendedName>
</protein>
<dbReference type="InterPro" id="IPR036259">
    <property type="entry name" value="MFS_trans_sf"/>
</dbReference>
<dbReference type="GO" id="GO:0016020">
    <property type="term" value="C:membrane"/>
    <property type="evidence" value="ECO:0007669"/>
    <property type="project" value="UniProtKB-SubCell"/>
</dbReference>
<dbReference type="AlphaFoldDB" id="A0A8H7F9C9"/>
<feature type="transmembrane region" description="Helical" evidence="6">
    <location>
        <begin position="348"/>
        <end position="369"/>
    </location>
</feature>
<feature type="transmembrane region" description="Helical" evidence="6">
    <location>
        <begin position="253"/>
        <end position="278"/>
    </location>
</feature>
<organism evidence="7 8">
    <name type="scientific">Agaricus bisporus var. burnettii</name>
    <dbReference type="NCBI Taxonomy" id="192524"/>
    <lineage>
        <taxon>Eukaryota</taxon>
        <taxon>Fungi</taxon>
        <taxon>Dikarya</taxon>
        <taxon>Basidiomycota</taxon>
        <taxon>Agaricomycotina</taxon>
        <taxon>Agaricomycetes</taxon>
        <taxon>Agaricomycetidae</taxon>
        <taxon>Agaricales</taxon>
        <taxon>Agaricineae</taxon>
        <taxon>Agaricaceae</taxon>
        <taxon>Agaricus</taxon>
    </lineage>
</organism>
<evidence type="ECO:0000256" key="2">
    <source>
        <dbReference type="ARBA" id="ARBA00022448"/>
    </source>
</evidence>
<evidence type="ECO:0008006" key="9">
    <source>
        <dbReference type="Google" id="ProtNLM"/>
    </source>
</evidence>
<evidence type="ECO:0000313" key="8">
    <source>
        <dbReference type="Proteomes" id="UP000629468"/>
    </source>
</evidence>
<feature type="transmembrane region" description="Helical" evidence="6">
    <location>
        <begin position="415"/>
        <end position="435"/>
    </location>
</feature>
<dbReference type="Proteomes" id="UP000629468">
    <property type="component" value="Unassembled WGS sequence"/>
</dbReference>
<feature type="transmembrane region" description="Helical" evidence="6">
    <location>
        <begin position="151"/>
        <end position="176"/>
    </location>
</feature>
<dbReference type="FunFam" id="1.20.1250.20:FF:000013">
    <property type="entry name" value="MFS general substrate transporter"/>
    <property type="match status" value="1"/>
</dbReference>
<dbReference type="InterPro" id="IPR011701">
    <property type="entry name" value="MFS"/>
</dbReference>
<dbReference type="Pfam" id="PF07690">
    <property type="entry name" value="MFS_1"/>
    <property type="match status" value="1"/>
</dbReference>
<accession>A0A8H7F9C9</accession>
<feature type="transmembrane region" description="Helical" evidence="6">
    <location>
        <begin position="121"/>
        <end position="139"/>
    </location>
</feature>
<dbReference type="GO" id="GO:0022857">
    <property type="term" value="F:transmembrane transporter activity"/>
    <property type="evidence" value="ECO:0007669"/>
    <property type="project" value="InterPro"/>
</dbReference>